<dbReference type="GO" id="GO:0008234">
    <property type="term" value="F:cysteine-type peptidase activity"/>
    <property type="evidence" value="ECO:0007669"/>
    <property type="project" value="UniProtKB-KW"/>
</dbReference>
<feature type="domain" description="Cathepsin propeptide inhibitor" evidence="13">
    <location>
        <begin position="178"/>
        <end position="235"/>
    </location>
</feature>
<dbReference type="CDD" id="cd02248">
    <property type="entry name" value="Peptidase_C1A"/>
    <property type="match status" value="1"/>
</dbReference>
<keyword evidence="9" id="KW-0325">Glycoprotein</keyword>
<dbReference type="PANTHER" id="PTHR12411">
    <property type="entry name" value="CYSTEINE PROTEASE FAMILY C1-RELATED"/>
    <property type="match status" value="1"/>
</dbReference>
<dbReference type="STRING" id="7897.ENSLACP00000010081"/>
<dbReference type="EMBL" id="AFYH01178791">
    <property type="status" value="NOT_ANNOTATED_CDS"/>
    <property type="molecule type" value="Genomic_DNA"/>
</dbReference>
<evidence type="ECO:0000256" key="6">
    <source>
        <dbReference type="ARBA" id="ARBA00022807"/>
    </source>
</evidence>
<evidence type="ECO:0000256" key="5">
    <source>
        <dbReference type="ARBA" id="ARBA00022801"/>
    </source>
</evidence>
<dbReference type="EMBL" id="AFYH01178790">
    <property type="status" value="NOT_ANNOTATED_CDS"/>
    <property type="molecule type" value="Genomic_DNA"/>
</dbReference>
<dbReference type="GO" id="GO:0002376">
    <property type="term" value="P:immune system process"/>
    <property type="evidence" value="ECO:0007669"/>
    <property type="project" value="UniProtKB-ARBA"/>
</dbReference>
<keyword evidence="3" id="KW-0645">Protease</keyword>
<evidence type="ECO:0000256" key="9">
    <source>
        <dbReference type="ARBA" id="ARBA00023180"/>
    </source>
</evidence>
<dbReference type="Gene3D" id="3.90.70.10">
    <property type="entry name" value="Cysteine proteinases"/>
    <property type="match status" value="1"/>
</dbReference>
<evidence type="ECO:0000256" key="3">
    <source>
        <dbReference type="ARBA" id="ARBA00022670"/>
    </source>
</evidence>
<protein>
    <submittedName>
        <fullName evidence="14">Cathepsin F</fullName>
    </submittedName>
</protein>
<dbReference type="GO" id="GO:0004869">
    <property type="term" value="F:cysteine-type endopeptidase inhibitor activity"/>
    <property type="evidence" value="ECO:0007669"/>
    <property type="project" value="InterPro"/>
</dbReference>
<dbReference type="Bgee" id="ENSLACG00000008886">
    <property type="expression patterns" value="Expressed in pelvic fin and 6 other cell types or tissues"/>
</dbReference>
<dbReference type="GO" id="GO:0012505">
    <property type="term" value="C:endomembrane system"/>
    <property type="evidence" value="ECO:0007669"/>
    <property type="project" value="UniProtKB-ARBA"/>
</dbReference>
<dbReference type="SUPFAM" id="SSF54403">
    <property type="entry name" value="Cystatin/monellin"/>
    <property type="match status" value="1"/>
</dbReference>
<dbReference type="GeneTree" id="ENSGT00940000164681"/>
<comment type="similarity">
    <text evidence="1">Belongs to the peptidase C1 family.</text>
</comment>
<evidence type="ECO:0000313" key="14">
    <source>
        <dbReference type="Ensembl" id="ENSLACP00000010081.1"/>
    </source>
</evidence>
<dbReference type="Ensembl" id="ENSLACT00000010158.1">
    <property type="protein sequence ID" value="ENSLACP00000010081.1"/>
    <property type="gene ID" value="ENSLACG00000008886.1"/>
</dbReference>
<dbReference type="SMART" id="SM00043">
    <property type="entry name" value="CY"/>
    <property type="match status" value="1"/>
</dbReference>
<evidence type="ECO:0000256" key="1">
    <source>
        <dbReference type="ARBA" id="ARBA00008455"/>
    </source>
</evidence>
<dbReference type="GO" id="GO:0005737">
    <property type="term" value="C:cytoplasm"/>
    <property type="evidence" value="ECO:0007669"/>
    <property type="project" value="UniProtKB-ARBA"/>
</dbReference>
<accession>H3AKB0</accession>
<dbReference type="CDD" id="cd00042">
    <property type="entry name" value="CY"/>
    <property type="match status" value="1"/>
</dbReference>
<sequence length="471" mass="52951">MAHHGIGTACLLFLPLLLCLSRPAAGTLLGAPQQVSTSDPAVLKAAAFAQQRYNLGSNGVFLSKVLRIVSAQKQVVEGIKYILEVEMGDTVCKKGITSELESCDLHPDPNVFTKLRCLFVIWDCSWKNKTILVKQECHRAVLLYPSPMLTCKGHHFFSVDLVDNVRITNESLYLMSLFKEFLVTYNKKYKDEKETQQRFEIFLRNMAIAEQLQKMEQGTAEYGVTKFSDLTGEEFQTLYLNPLLSKHASRPMKKAQIPTDPAPAEWDWREHGAVTAVKNQMWRTNSGLCFFFRLTLVTFWGWFVFAVSELVDCDRLDQACGGGLPCNAYEAIEKLGGLETEGDYSYQAHKQACSFSANKVAAYINSSVDIASDEEEMARWLAKNGPVSAALNAFAMQLYKKGISHPYLFLCMPWWINHAVLLVGYGARDNVPFWAIKNSWGEDWGEQGYYYLYRGSNVCGITTLCSSAVVN</sequence>
<evidence type="ECO:0000313" key="15">
    <source>
        <dbReference type="Proteomes" id="UP000008672"/>
    </source>
</evidence>
<dbReference type="InterPro" id="IPR025660">
    <property type="entry name" value="Pept_his_AS"/>
</dbReference>
<feature type="domain" description="Peptidase C1A papain C-terminal" evidence="12">
    <location>
        <begin position="262"/>
        <end position="469"/>
    </location>
</feature>
<evidence type="ECO:0000256" key="8">
    <source>
        <dbReference type="ARBA" id="ARBA00023157"/>
    </source>
</evidence>
<dbReference type="Pfam" id="PF08246">
    <property type="entry name" value="Inhibitor_I29"/>
    <property type="match status" value="1"/>
</dbReference>
<dbReference type="Gene3D" id="3.10.450.10">
    <property type="match status" value="1"/>
</dbReference>
<dbReference type="InterPro" id="IPR013201">
    <property type="entry name" value="Prot_inhib_I29"/>
</dbReference>
<dbReference type="PROSITE" id="PS00639">
    <property type="entry name" value="THIOL_PROTEASE_HIS"/>
    <property type="match status" value="1"/>
</dbReference>
<dbReference type="Gene3D" id="1.10.287.2250">
    <property type="match status" value="1"/>
</dbReference>
<dbReference type="GO" id="GO:0070013">
    <property type="term" value="C:intracellular organelle lumen"/>
    <property type="evidence" value="ECO:0007669"/>
    <property type="project" value="UniProtKB-ARBA"/>
</dbReference>
<proteinExistence type="inferred from homology"/>
<keyword evidence="4 10" id="KW-0732">Signal</keyword>
<dbReference type="InterPro" id="IPR046350">
    <property type="entry name" value="Cystatin_sf"/>
</dbReference>
<reference evidence="14" key="3">
    <citation type="submission" date="2025-09" db="UniProtKB">
        <authorList>
            <consortium name="Ensembl"/>
        </authorList>
    </citation>
    <scope>IDENTIFICATION</scope>
</reference>
<organism evidence="14 15">
    <name type="scientific">Latimeria chalumnae</name>
    <name type="common">Coelacanth</name>
    <dbReference type="NCBI Taxonomy" id="7897"/>
    <lineage>
        <taxon>Eukaryota</taxon>
        <taxon>Metazoa</taxon>
        <taxon>Chordata</taxon>
        <taxon>Craniata</taxon>
        <taxon>Vertebrata</taxon>
        <taxon>Euteleostomi</taxon>
        <taxon>Coelacanthiformes</taxon>
        <taxon>Coelacanthidae</taxon>
        <taxon>Latimeria</taxon>
    </lineage>
</organism>
<gene>
    <name evidence="14" type="primary">CTSF</name>
</gene>
<dbReference type="MEROPS" id="C01.018"/>
<dbReference type="EMBL" id="AFYH01178792">
    <property type="status" value="NOT_ANNOTATED_CDS"/>
    <property type="molecule type" value="Genomic_DNA"/>
</dbReference>
<dbReference type="FunFam" id="1.10.287.2250:FF:000001">
    <property type="entry name" value="Cathepsin F"/>
    <property type="match status" value="1"/>
</dbReference>
<keyword evidence="8" id="KW-1015">Disulfide bond</keyword>
<dbReference type="eggNOG" id="KOG1542">
    <property type="taxonomic scope" value="Eukaryota"/>
</dbReference>
<dbReference type="GO" id="GO:0006508">
    <property type="term" value="P:proteolysis"/>
    <property type="evidence" value="ECO:0007669"/>
    <property type="project" value="UniProtKB-KW"/>
</dbReference>
<dbReference type="InterPro" id="IPR000010">
    <property type="entry name" value="Cystatin_dom"/>
</dbReference>
<evidence type="ECO:0000259" key="13">
    <source>
        <dbReference type="SMART" id="SM00848"/>
    </source>
</evidence>
<feature type="chain" id="PRO_5018601561" evidence="10">
    <location>
        <begin position="27"/>
        <end position="471"/>
    </location>
</feature>
<dbReference type="InterPro" id="IPR013128">
    <property type="entry name" value="Peptidase_C1A"/>
</dbReference>
<dbReference type="InterPro" id="IPR000668">
    <property type="entry name" value="Peptidase_C1A_C"/>
</dbReference>
<keyword evidence="7" id="KW-0865">Zymogen</keyword>
<feature type="domain" description="Cystatin" evidence="11">
    <location>
        <begin position="27"/>
        <end position="138"/>
    </location>
</feature>
<dbReference type="InterPro" id="IPR039417">
    <property type="entry name" value="Peptidase_C1A_papain-like"/>
</dbReference>
<name>H3AKB0_LATCH</name>
<dbReference type="EMBL" id="AFYH01178787">
    <property type="status" value="NOT_ANNOTATED_CDS"/>
    <property type="molecule type" value="Genomic_DNA"/>
</dbReference>
<dbReference type="FunCoup" id="H3AKB0">
    <property type="interactions" value="422"/>
</dbReference>
<reference evidence="15" key="1">
    <citation type="submission" date="2011-08" db="EMBL/GenBank/DDBJ databases">
        <title>The draft genome of Latimeria chalumnae.</title>
        <authorList>
            <person name="Di Palma F."/>
            <person name="Alfoldi J."/>
            <person name="Johnson J."/>
            <person name="Berlin A."/>
            <person name="Gnerre S."/>
            <person name="Jaffe D."/>
            <person name="MacCallum I."/>
            <person name="Young S."/>
            <person name="Walker B.J."/>
            <person name="Lander E."/>
            <person name="Lindblad-Toh K."/>
        </authorList>
    </citation>
    <scope>NUCLEOTIDE SEQUENCE [LARGE SCALE GENOMIC DNA]</scope>
    <source>
        <strain evidence="15">Wild caught</strain>
    </source>
</reference>
<dbReference type="SMART" id="SM00645">
    <property type="entry name" value="Pept_C1"/>
    <property type="match status" value="1"/>
</dbReference>
<evidence type="ECO:0000259" key="12">
    <source>
        <dbReference type="SMART" id="SM00645"/>
    </source>
</evidence>
<keyword evidence="5" id="KW-0378">Hydrolase</keyword>
<dbReference type="Pfam" id="PF00112">
    <property type="entry name" value="Peptidase_C1"/>
    <property type="match status" value="1"/>
</dbReference>
<keyword evidence="15" id="KW-1185">Reference proteome</keyword>
<dbReference type="EMBL" id="AFYH01178789">
    <property type="status" value="NOT_ANNOTATED_CDS"/>
    <property type="molecule type" value="Genomic_DNA"/>
</dbReference>
<evidence type="ECO:0000256" key="10">
    <source>
        <dbReference type="SAM" id="SignalP"/>
    </source>
</evidence>
<dbReference type="EMBL" id="AFYH01178788">
    <property type="status" value="NOT_ANNOTATED_CDS"/>
    <property type="molecule type" value="Genomic_DNA"/>
</dbReference>
<evidence type="ECO:0000256" key="4">
    <source>
        <dbReference type="ARBA" id="ARBA00022729"/>
    </source>
</evidence>
<dbReference type="SUPFAM" id="SSF54001">
    <property type="entry name" value="Cysteine proteinases"/>
    <property type="match status" value="1"/>
</dbReference>
<evidence type="ECO:0000259" key="11">
    <source>
        <dbReference type="SMART" id="SM00043"/>
    </source>
</evidence>
<keyword evidence="6" id="KW-0788">Thiol protease</keyword>
<feature type="signal peptide" evidence="10">
    <location>
        <begin position="1"/>
        <end position="26"/>
    </location>
</feature>
<evidence type="ECO:0000256" key="2">
    <source>
        <dbReference type="ARBA" id="ARBA00009403"/>
    </source>
</evidence>
<reference evidence="14" key="2">
    <citation type="submission" date="2025-08" db="UniProtKB">
        <authorList>
            <consortium name="Ensembl"/>
        </authorList>
    </citation>
    <scope>IDENTIFICATION</scope>
</reference>
<dbReference type="FunFam" id="3.10.450.10:FF:000004">
    <property type="entry name" value="Cystatin C"/>
    <property type="match status" value="1"/>
</dbReference>
<dbReference type="HOGENOM" id="CLU_012184_10_1_1"/>
<evidence type="ECO:0000256" key="7">
    <source>
        <dbReference type="ARBA" id="ARBA00023145"/>
    </source>
</evidence>
<dbReference type="InParanoid" id="H3AKB0"/>
<dbReference type="Pfam" id="PF00031">
    <property type="entry name" value="Cystatin"/>
    <property type="match status" value="1"/>
</dbReference>
<dbReference type="SMART" id="SM00848">
    <property type="entry name" value="Inhibitor_I29"/>
    <property type="match status" value="1"/>
</dbReference>
<dbReference type="Proteomes" id="UP000008672">
    <property type="component" value="Unassembled WGS sequence"/>
</dbReference>
<comment type="similarity">
    <text evidence="2">Belongs to the cystatin family.</text>
</comment>
<dbReference type="AlphaFoldDB" id="H3AKB0"/>
<dbReference type="OMA" id="RSATPFW"/>
<dbReference type="InterPro" id="IPR038765">
    <property type="entry name" value="Papain-like_cys_pep_sf"/>
</dbReference>